<feature type="coiled-coil region" evidence="1">
    <location>
        <begin position="101"/>
        <end position="128"/>
    </location>
</feature>
<evidence type="ECO:0000313" key="3">
    <source>
        <dbReference type="Proteomes" id="UP000752171"/>
    </source>
</evidence>
<dbReference type="InterPro" id="IPR039139">
    <property type="entry name" value="CCDC170-like"/>
</dbReference>
<feature type="coiled-coil region" evidence="1">
    <location>
        <begin position="507"/>
        <end position="534"/>
    </location>
</feature>
<gene>
    <name evidence="2" type="primary">CCDC170</name>
    <name evidence="2" type="ORF">AMEX_G17671</name>
</gene>
<protein>
    <submittedName>
        <fullName evidence="2">Coiled-coil domain-containing protein 170 isoform X1</fullName>
    </submittedName>
</protein>
<reference evidence="2 3" key="1">
    <citation type="submission" date="2021-07" db="EMBL/GenBank/DDBJ databases">
        <authorList>
            <person name="Imarazene B."/>
            <person name="Zahm M."/>
            <person name="Klopp C."/>
            <person name="Cabau C."/>
            <person name="Beille S."/>
            <person name="Jouanno E."/>
            <person name="Castinel A."/>
            <person name="Lluch J."/>
            <person name="Gil L."/>
            <person name="Kuchtly C."/>
            <person name="Lopez Roques C."/>
            <person name="Donnadieu C."/>
            <person name="Parrinello H."/>
            <person name="Journot L."/>
            <person name="Du K."/>
            <person name="Schartl M."/>
            <person name="Retaux S."/>
            <person name="Guiguen Y."/>
        </authorList>
    </citation>
    <scope>NUCLEOTIDE SEQUENCE [LARGE SCALE GENOMIC DNA]</scope>
    <source>
        <strain evidence="2">Pach_M1</strain>
        <tissue evidence="2">Testis</tissue>
    </source>
</reference>
<comment type="caution">
    <text evidence="2">The sequence shown here is derived from an EMBL/GenBank/DDBJ whole genome shotgun (WGS) entry which is preliminary data.</text>
</comment>
<dbReference type="EMBL" id="JAICCE010000014">
    <property type="protein sequence ID" value="KAG9268675.1"/>
    <property type="molecule type" value="Genomic_DNA"/>
</dbReference>
<feature type="coiled-coil region" evidence="1">
    <location>
        <begin position="568"/>
        <end position="613"/>
    </location>
</feature>
<evidence type="ECO:0000256" key="1">
    <source>
        <dbReference type="SAM" id="Coils"/>
    </source>
</evidence>
<accession>A0A8T2LFJ9</accession>
<sequence>MDDSVMQQHLSHYKQATESAREELAVLNTKYQSLHSQLLDARSKTASQEALVQDLREAIDRHKENEARQSSLISSLRERIHNTEEEMGSIASSKSIMDMKLQALIKQNEEMKERILQAEIKSEEYLSKWNKTKEKAEDLKRRSEEFVSRLSNKLCVDSVEHEKPMEAIISLVELCCKERDRQKTLISTLEESVKSREVECKENRETHEVECKASRETVRRLLADVENEQKLSATRASALSSVRQELESALVRNQNLERENQSLRNKLQQCEVALAAAKDHSDRYEKRSEDLEHKLLRSHNEAQTSHNCMEAFIKEVNILLGLQPSSAEPKEELILEKLREVCRREKSSTATAIELESRLTEVSQELAKQTELQREAEHREQQIQSRCQSVEAELLTTGVNKDGLSQEKQQYLKFLEKLSEKMKIEHIATDLGFDMRLEAILARADQLTRQEGTALVENKTLVYSLRKKVKEQKVMLESKDLHMDLLRRKVAQLDEDKRSRSALAVEREDVTLTNRKLQKKVERLQAELSVMRFSNTELKAQLADTNELKVLLCVWCNKIRVMEQKQAIEKQSKSLGTLEKNKAKVEKKLNTVKTELQNQELRARDELHQANKLLHSQAGTMAELAHREKKLLDFCTVVSQMLGVDMPATLLNSEAIKRLEVLIHSSHPHFPIDCHCAVPHLQHLMSPACSSLTSASLGPEVPALLPPPATDTP</sequence>
<proteinExistence type="predicted"/>
<evidence type="ECO:0000313" key="2">
    <source>
        <dbReference type="EMBL" id="KAG9268675.1"/>
    </source>
</evidence>
<dbReference type="PANTHER" id="PTHR18863:SF4">
    <property type="entry name" value="COILED-COIL DOMAIN-CONTAINING PROTEIN 170"/>
    <property type="match status" value="1"/>
</dbReference>
<organism evidence="2 3">
    <name type="scientific">Astyanax mexicanus</name>
    <name type="common">Blind cave fish</name>
    <name type="synonym">Astyanax fasciatus mexicanus</name>
    <dbReference type="NCBI Taxonomy" id="7994"/>
    <lineage>
        <taxon>Eukaryota</taxon>
        <taxon>Metazoa</taxon>
        <taxon>Chordata</taxon>
        <taxon>Craniata</taxon>
        <taxon>Vertebrata</taxon>
        <taxon>Euteleostomi</taxon>
        <taxon>Actinopterygii</taxon>
        <taxon>Neopterygii</taxon>
        <taxon>Teleostei</taxon>
        <taxon>Ostariophysi</taxon>
        <taxon>Characiformes</taxon>
        <taxon>Characoidei</taxon>
        <taxon>Acestrorhamphidae</taxon>
        <taxon>Acestrorhamphinae</taxon>
        <taxon>Astyanax</taxon>
    </lineage>
</organism>
<feature type="coiled-coil region" evidence="1">
    <location>
        <begin position="239"/>
        <end position="294"/>
    </location>
</feature>
<feature type="coiled-coil region" evidence="1">
    <location>
        <begin position="352"/>
        <end position="393"/>
    </location>
</feature>
<name>A0A8T2LFJ9_ASTMX</name>
<dbReference type="AlphaFoldDB" id="A0A8T2LFJ9"/>
<dbReference type="Proteomes" id="UP000752171">
    <property type="component" value="Unassembled WGS sequence"/>
</dbReference>
<dbReference type="OrthoDB" id="5832575at2759"/>
<keyword evidence="1" id="KW-0175">Coiled coil</keyword>
<dbReference type="PANTHER" id="PTHR18863">
    <property type="entry name" value="TSEC-2-RELATED"/>
    <property type="match status" value="1"/>
</dbReference>